<dbReference type="AlphaFoldDB" id="A0A9X9PUI8"/>
<sequence length="147" mass="16978">MKKACPLMCVRYPGPPESLCNVEIVPKCVYSKDLVLQGPQPGVHERRSLSSRKSLKAFTLDQIKKKIDDFKKENGDLEKKLASWEEKIREAKKQAETKREHKVSLAEVHKLKVRIPSLPELCSNNRSKSNELLLLLLLFLRLIDWLM</sequence>
<accession>A0A9X9PUI8</accession>
<gene>
    <name evidence="2" type="ORF">BN2614_LOCUS1</name>
</gene>
<evidence type="ECO:0000313" key="3">
    <source>
        <dbReference type="Proteomes" id="UP000269945"/>
    </source>
</evidence>
<dbReference type="EMBL" id="CYRY02002304">
    <property type="protein sequence ID" value="VCW66979.1"/>
    <property type="molecule type" value="Genomic_DNA"/>
</dbReference>
<name>A0A9X9PUI8_GULGU</name>
<proteinExistence type="predicted"/>
<protein>
    <submittedName>
        <fullName evidence="2">Uncharacterized protein</fullName>
    </submittedName>
</protein>
<dbReference type="Proteomes" id="UP000269945">
    <property type="component" value="Unassembled WGS sequence"/>
</dbReference>
<keyword evidence="1" id="KW-0175">Coiled coil</keyword>
<reference evidence="2 3" key="1">
    <citation type="submission" date="2018-10" db="EMBL/GenBank/DDBJ databases">
        <authorList>
            <person name="Ekblom R."/>
            <person name="Jareborg N."/>
        </authorList>
    </citation>
    <scope>NUCLEOTIDE SEQUENCE [LARGE SCALE GENOMIC DNA]</scope>
    <source>
        <tissue evidence="2">Muscle</tissue>
    </source>
</reference>
<evidence type="ECO:0000256" key="1">
    <source>
        <dbReference type="SAM" id="Coils"/>
    </source>
</evidence>
<keyword evidence="3" id="KW-1185">Reference proteome</keyword>
<organism evidence="2 3">
    <name type="scientific">Gulo gulo</name>
    <name type="common">Wolverine</name>
    <name type="synonym">Gluton</name>
    <dbReference type="NCBI Taxonomy" id="48420"/>
    <lineage>
        <taxon>Eukaryota</taxon>
        <taxon>Metazoa</taxon>
        <taxon>Chordata</taxon>
        <taxon>Craniata</taxon>
        <taxon>Vertebrata</taxon>
        <taxon>Euteleostomi</taxon>
        <taxon>Mammalia</taxon>
        <taxon>Eutheria</taxon>
        <taxon>Laurasiatheria</taxon>
        <taxon>Carnivora</taxon>
        <taxon>Caniformia</taxon>
        <taxon>Musteloidea</taxon>
        <taxon>Mustelidae</taxon>
        <taxon>Guloninae</taxon>
        <taxon>Gulo</taxon>
    </lineage>
</organism>
<evidence type="ECO:0000313" key="2">
    <source>
        <dbReference type="EMBL" id="VCW66979.1"/>
    </source>
</evidence>
<feature type="coiled-coil region" evidence="1">
    <location>
        <begin position="60"/>
        <end position="101"/>
    </location>
</feature>
<comment type="caution">
    <text evidence="2">The sequence shown here is derived from an EMBL/GenBank/DDBJ whole genome shotgun (WGS) entry which is preliminary data.</text>
</comment>